<reference evidence="1 2" key="1">
    <citation type="submission" date="2024-08" db="EMBL/GenBank/DDBJ databases">
        <title>Genome sequence of Streptomyces aureus CACIA-1.46HGO.</title>
        <authorList>
            <person name="Evangelista-Martinez Z."/>
        </authorList>
    </citation>
    <scope>NUCLEOTIDE SEQUENCE [LARGE SCALE GENOMIC DNA]</scope>
    <source>
        <strain evidence="1 2">CACIA-1.46HGO</strain>
    </source>
</reference>
<dbReference type="InterPro" id="IPR046249">
    <property type="entry name" value="DUF6282"/>
</dbReference>
<dbReference type="Pfam" id="PF19799">
    <property type="entry name" value="DUF6282"/>
    <property type="match status" value="1"/>
</dbReference>
<sequence>MTALYEMSDDRSMELPDELLRGTSDVHVHSGPWLKSCPGRLDPFQIAEQAKAAGMKSLVYYDHTMGISNGTSMLVSRQVPGIQIFGGIIMTSVLGGLNPRAVKTALHYGAGAKFVHFGAHCTHFMASHEGSYVDGKPVPFKDQYPKFAEQELSRSIRIPLDGPVPDALAEILGLIAERPDVHLNTGHLSVEEAFRLVDLAIDAGIRKIVVAHPCRGRMTTEQQKQLAAKGVLLEGAVSDWMFHRGLPRTNYYVEREWADEIAGIANSPEFSGIMPWARQIREIGIEHFILGTDYGIRSGPTPVEGMRTLISSLLDLEFKPEEIITMIKGNPGRLLDLES</sequence>
<evidence type="ECO:0000313" key="2">
    <source>
        <dbReference type="Proteomes" id="UP001571476"/>
    </source>
</evidence>
<name>A0ABV4SAA3_9ACTN</name>
<dbReference type="Proteomes" id="UP001571476">
    <property type="component" value="Unassembled WGS sequence"/>
</dbReference>
<evidence type="ECO:0000313" key="1">
    <source>
        <dbReference type="EMBL" id="MFA3835371.1"/>
    </source>
</evidence>
<dbReference type="InterPro" id="IPR032466">
    <property type="entry name" value="Metal_Hydrolase"/>
</dbReference>
<protein>
    <submittedName>
        <fullName evidence="1">DUF6282 family protein</fullName>
    </submittedName>
</protein>
<accession>A0ABV4SAA3</accession>
<comment type="caution">
    <text evidence="1">The sequence shown here is derived from an EMBL/GenBank/DDBJ whole genome shotgun (WGS) entry which is preliminary data.</text>
</comment>
<dbReference type="SUPFAM" id="SSF51556">
    <property type="entry name" value="Metallo-dependent hydrolases"/>
    <property type="match status" value="1"/>
</dbReference>
<dbReference type="EMBL" id="JBGOSP010000002">
    <property type="protein sequence ID" value="MFA3835371.1"/>
    <property type="molecule type" value="Genomic_DNA"/>
</dbReference>
<organism evidence="1 2">
    <name type="scientific">Streptomyces aureus</name>
    <dbReference type="NCBI Taxonomy" id="193461"/>
    <lineage>
        <taxon>Bacteria</taxon>
        <taxon>Bacillati</taxon>
        <taxon>Actinomycetota</taxon>
        <taxon>Actinomycetes</taxon>
        <taxon>Kitasatosporales</taxon>
        <taxon>Streptomycetaceae</taxon>
        <taxon>Streptomyces</taxon>
    </lineage>
</organism>
<dbReference type="RefSeq" id="WP_372561386.1">
    <property type="nucleotide sequence ID" value="NZ_JBGOSP010000002.1"/>
</dbReference>
<keyword evidence="2" id="KW-1185">Reference proteome</keyword>
<gene>
    <name evidence="1" type="ORF">ACEG43_04100</name>
</gene>
<proteinExistence type="predicted"/>